<name>B0CUL6_LACBS</name>
<dbReference type="RefSeq" id="XP_001874672.1">
    <property type="nucleotide sequence ID" value="XM_001874637.1"/>
</dbReference>
<proteinExistence type="predicted"/>
<feature type="region of interest" description="Disordered" evidence="2">
    <location>
        <begin position="397"/>
        <end position="434"/>
    </location>
</feature>
<feature type="compositionally biased region" description="Polar residues" evidence="2">
    <location>
        <begin position="719"/>
        <end position="729"/>
    </location>
</feature>
<dbReference type="InParanoid" id="B0CUL6"/>
<feature type="region of interest" description="Disordered" evidence="2">
    <location>
        <begin position="106"/>
        <end position="130"/>
    </location>
</feature>
<dbReference type="AlphaFoldDB" id="B0CUL6"/>
<feature type="compositionally biased region" description="Low complexity" evidence="2">
    <location>
        <begin position="1010"/>
        <end position="1027"/>
    </location>
</feature>
<keyword evidence="1" id="KW-0175">Coiled coil</keyword>
<feature type="compositionally biased region" description="Low complexity" evidence="2">
    <location>
        <begin position="730"/>
        <end position="742"/>
    </location>
</feature>
<feature type="region of interest" description="Disordered" evidence="2">
    <location>
        <begin position="719"/>
        <end position="749"/>
    </location>
</feature>
<feature type="coiled-coil region" evidence="1">
    <location>
        <begin position="45"/>
        <end position="72"/>
    </location>
</feature>
<accession>B0CUL6</accession>
<gene>
    <name evidence="3" type="ORF">LACBIDRAFT_321914</name>
</gene>
<evidence type="ECO:0000313" key="4">
    <source>
        <dbReference type="Proteomes" id="UP000001194"/>
    </source>
</evidence>
<feature type="region of interest" description="Disordered" evidence="2">
    <location>
        <begin position="907"/>
        <end position="976"/>
    </location>
</feature>
<organism evidence="4">
    <name type="scientific">Laccaria bicolor (strain S238N-H82 / ATCC MYA-4686)</name>
    <name type="common">Bicoloured deceiver</name>
    <name type="synonym">Laccaria laccata var. bicolor</name>
    <dbReference type="NCBI Taxonomy" id="486041"/>
    <lineage>
        <taxon>Eukaryota</taxon>
        <taxon>Fungi</taxon>
        <taxon>Dikarya</taxon>
        <taxon>Basidiomycota</taxon>
        <taxon>Agaricomycotina</taxon>
        <taxon>Agaricomycetes</taxon>
        <taxon>Agaricomycetidae</taxon>
        <taxon>Agaricales</taxon>
        <taxon>Agaricineae</taxon>
        <taxon>Hydnangiaceae</taxon>
        <taxon>Laccaria</taxon>
    </lineage>
</organism>
<dbReference type="HOGENOM" id="CLU_276596_0_0_1"/>
<feature type="region of interest" description="Disordered" evidence="2">
    <location>
        <begin position="999"/>
        <end position="1029"/>
    </location>
</feature>
<sequence>MQKTKNNKEETISPANMDKQDSESSTVQNGTTCEALDCVLITTRNDAQKMNLAQAEARLKVAATNAKAAANNAILYVGKAVQPDFSRLTCGGTRVTSLRLLTSVHPAHTAGSPAPMPANAPPTNASSNEDKLPERVDLMSIGDFTDDDLEAINYSLQGDQGYRFSYPEGGYRQYHGFLPEEGPRSPADDRTLMFDNDSSTWVPIPPGFTAPHVIEDYIEAVNDVRKLSRNCSSYVHPEAKRAFQELNNSRGRDDPELKLVCVNYLSLDEEKGLQAGLNEEGAVYKFKKPWEEGHVRYHGHLPREGRQNAADKLTEIWDETKNKYVGIPDDHTVPHDPQDYVDAVNWEIVHTEEIRRAEVAQAARRAQVNYDEWDAPDPMIESDLSGSDWEETRWEKRALAKSSGKPVSDTDEEDEEEEREMQHELQEEARSSAAVPVVTIKRSDSDLEMGLRGGPPTSSDACWEALRASFTPAQKDAACILRSYGLTLMPDALLTEANEISSKKLSLLESAMYPMLGNIVWQLAGRIGNLYGRTAQFAMERAGLFQKEKRAPNRYNLYKSFASQSKPEDGNKEGLLLWNKTNNEEYRKLMDGATTKEEKDERIKDAVKFLQEQVTDEGTNVRDASLRFADNLKAITDLITNIKRRDRSFDFAGIMVYSGQNATARNKSGFFMSSSELQDLCKREQWPIAMLTDVFVSKVRAMHADRIIRDQVIQHGMASSATPSVVTKRSTAGPSTASPPSARLSTAGPSTAQVAKASIITVAADEKILPNAKDRQRQFSDLFLNLLNSYLPQKELRKSVPWTTWPNLAYQFQLVITGWDSTMLDVGFCRSFVSTKIQNRQWMHFSLLVIKGILQIKSWNADQKQIAEADARFGEIPVILNQQGLPMVFVKDSNKWVRGNCLISTTVNKQQHNGTPSSPASISSPPPSPGPSKKRLRDDAMSLPDEREDARSVRDYRPIPKHKQAQEEPEAKRQRRVSFVGLSDNMFYKKYRQATQPVQPVSFYNPLRNQSTSSSSRSDPTSQQSVSKTRWRWQEELTNSCIVMLSLLSTFVHAFVIDICLLSYLTSPRSTDLHSYLEIICENVLLKVIQS</sequence>
<feature type="compositionally biased region" description="Basic and acidic residues" evidence="2">
    <location>
        <begin position="936"/>
        <end position="972"/>
    </location>
</feature>
<dbReference type="GeneID" id="6070418"/>
<feature type="compositionally biased region" description="Acidic residues" evidence="2">
    <location>
        <begin position="409"/>
        <end position="419"/>
    </location>
</feature>
<evidence type="ECO:0000256" key="1">
    <source>
        <dbReference type="SAM" id="Coils"/>
    </source>
</evidence>
<dbReference type="KEGG" id="lbc:LACBIDRAFT_321914"/>
<protein>
    <submittedName>
        <fullName evidence="3">Predicted protein</fullName>
    </submittedName>
</protein>
<reference evidence="3 4" key="1">
    <citation type="journal article" date="2008" name="Nature">
        <title>The genome of Laccaria bicolor provides insights into mycorrhizal symbiosis.</title>
        <authorList>
            <person name="Martin F."/>
            <person name="Aerts A."/>
            <person name="Ahren D."/>
            <person name="Brun A."/>
            <person name="Danchin E.G.J."/>
            <person name="Duchaussoy F."/>
            <person name="Gibon J."/>
            <person name="Kohler A."/>
            <person name="Lindquist E."/>
            <person name="Pereda V."/>
            <person name="Salamov A."/>
            <person name="Shapiro H.J."/>
            <person name="Wuyts J."/>
            <person name="Blaudez D."/>
            <person name="Buee M."/>
            <person name="Brokstein P."/>
            <person name="Canbaeck B."/>
            <person name="Cohen D."/>
            <person name="Courty P.E."/>
            <person name="Coutinho P.M."/>
            <person name="Delaruelle C."/>
            <person name="Detter J.C."/>
            <person name="Deveau A."/>
            <person name="DiFazio S."/>
            <person name="Duplessis S."/>
            <person name="Fraissinet-Tachet L."/>
            <person name="Lucic E."/>
            <person name="Frey-Klett P."/>
            <person name="Fourrey C."/>
            <person name="Feussner I."/>
            <person name="Gay G."/>
            <person name="Grimwood J."/>
            <person name="Hoegger P.J."/>
            <person name="Jain P."/>
            <person name="Kilaru S."/>
            <person name="Labbe J."/>
            <person name="Lin Y.C."/>
            <person name="Legue V."/>
            <person name="Le Tacon F."/>
            <person name="Marmeisse R."/>
            <person name="Melayah D."/>
            <person name="Montanini B."/>
            <person name="Muratet M."/>
            <person name="Nehls U."/>
            <person name="Niculita-Hirzel H."/>
            <person name="Oudot-Le Secq M.P."/>
            <person name="Peter M."/>
            <person name="Quesneville H."/>
            <person name="Rajashekar B."/>
            <person name="Reich M."/>
            <person name="Rouhier N."/>
            <person name="Schmutz J."/>
            <person name="Yin T."/>
            <person name="Chalot M."/>
            <person name="Henrissat B."/>
            <person name="Kuees U."/>
            <person name="Lucas S."/>
            <person name="Van de Peer Y."/>
            <person name="Podila G.K."/>
            <person name="Polle A."/>
            <person name="Pukkila P.J."/>
            <person name="Richardson P.M."/>
            <person name="Rouze P."/>
            <person name="Sanders I.R."/>
            <person name="Stajich J.E."/>
            <person name="Tunlid A."/>
            <person name="Tuskan G."/>
            <person name="Grigoriev I.V."/>
        </authorList>
    </citation>
    <scope>NUCLEOTIDE SEQUENCE [LARGE SCALE GENOMIC DNA]</scope>
    <source>
        <strain evidence="4">S238N-H82 / ATCC MYA-4686</strain>
    </source>
</reference>
<dbReference type="Proteomes" id="UP000001194">
    <property type="component" value="Unassembled WGS sequence"/>
</dbReference>
<feature type="region of interest" description="Disordered" evidence="2">
    <location>
        <begin position="1"/>
        <end position="28"/>
    </location>
</feature>
<dbReference type="OrthoDB" id="2689409at2759"/>
<feature type="compositionally biased region" description="Basic and acidic residues" evidence="2">
    <location>
        <begin position="420"/>
        <end position="430"/>
    </location>
</feature>
<dbReference type="EMBL" id="DS547092">
    <property type="protein sequence ID" value="EDR14113.1"/>
    <property type="molecule type" value="Genomic_DNA"/>
</dbReference>
<evidence type="ECO:0000256" key="2">
    <source>
        <dbReference type="SAM" id="MobiDB-lite"/>
    </source>
</evidence>
<feature type="compositionally biased region" description="Basic and acidic residues" evidence="2">
    <location>
        <begin position="1"/>
        <end position="11"/>
    </location>
</feature>
<keyword evidence="4" id="KW-1185">Reference proteome</keyword>
<evidence type="ECO:0000313" key="3">
    <source>
        <dbReference type="EMBL" id="EDR14113.1"/>
    </source>
</evidence>